<dbReference type="AlphaFoldDB" id="A0AAE2VXS4"/>
<dbReference type="SUPFAM" id="SSF53756">
    <property type="entry name" value="UDP-Glycosyltransferase/glycogen phosphorylase"/>
    <property type="match status" value="1"/>
</dbReference>
<keyword evidence="3" id="KW-1185">Reference proteome</keyword>
<name>A0AAE2VXS4_9RHOB</name>
<dbReference type="InterPro" id="IPR028098">
    <property type="entry name" value="Glyco_trans_4-like_N"/>
</dbReference>
<dbReference type="EMBL" id="JAFBRM010000002">
    <property type="protein sequence ID" value="MBM1713523.1"/>
    <property type="molecule type" value="Genomic_DNA"/>
</dbReference>
<dbReference type="GO" id="GO:0016757">
    <property type="term" value="F:glycosyltransferase activity"/>
    <property type="evidence" value="ECO:0007669"/>
    <property type="project" value="UniProtKB-ARBA"/>
</dbReference>
<reference evidence="2 3" key="1">
    <citation type="submission" date="2021-01" db="EMBL/GenBank/DDBJ databases">
        <title>Diatom-associated Roseobacters Show Island Model of Population Structure.</title>
        <authorList>
            <person name="Qu L."/>
            <person name="Feng X."/>
            <person name="Chen Y."/>
            <person name="Li L."/>
            <person name="Wang X."/>
            <person name="Hu Z."/>
            <person name="Wang H."/>
            <person name="Luo H."/>
        </authorList>
    </citation>
    <scope>NUCLEOTIDE SEQUENCE [LARGE SCALE GENOMIC DNA]</scope>
    <source>
        <strain evidence="2 3">TR60-84</strain>
    </source>
</reference>
<evidence type="ECO:0000259" key="1">
    <source>
        <dbReference type="Pfam" id="PF13579"/>
    </source>
</evidence>
<dbReference type="Pfam" id="PF13579">
    <property type="entry name" value="Glyco_trans_4_4"/>
    <property type="match status" value="1"/>
</dbReference>
<evidence type="ECO:0000313" key="3">
    <source>
        <dbReference type="Proteomes" id="UP000732193"/>
    </source>
</evidence>
<comment type="caution">
    <text evidence="2">The sequence shown here is derived from an EMBL/GenBank/DDBJ whole genome shotgun (WGS) entry which is preliminary data.</text>
</comment>
<gene>
    <name evidence="2" type="ORF">JQV55_08120</name>
</gene>
<protein>
    <recommendedName>
        <fullName evidence="1">Glycosyltransferase subfamily 4-like N-terminal domain-containing protein</fullName>
    </recommendedName>
</protein>
<evidence type="ECO:0000313" key="2">
    <source>
        <dbReference type="EMBL" id="MBM1713523.1"/>
    </source>
</evidence>
<accession>A0AAE2VXS4</accession>
<dbReference type="Proteomes" id="UP000732193">
    <property type="component" value="Unassembled WGS sequence"/>
</dbReference>
<organism evidence="2 3">
    <name type="scientific">Sulfitobacter geojensis</name>
    <dbReference type="NCBI Taxonomy" id="1342299"/>
    <lineage>
        <taxon>Bacteria</taxon>
        <taxon>Pseudomonadati</taxon>
        <taxon>Pseudomonadota</taxon>
        <taxon>Alphaproteobacteria</taxon>
        <taxon>Rhodobacterales</taxon>
        <taxon>Roseobacteraceae</taxon>
        <taxon>Sulfitobacter</taxon>
    </lineage>
</organism>
<sequence>MAKTIAASLVPEFQVQTDCRTFRTLARLLRSDLLIVHSPLGFSICAMLLAKLLGRPIIAFVWDLYPVRINGRRYDGRLRRKMADCIERFALWMSDHLIVQTEDFLSSPSLARAQVIPFWYVPSDLEPRKPVNFAGQQHLQFAFAGQINETRGLSEALLFIDKILNKRAILNIYSRDPFEPPDNLKRVEVRHCGYVTKEILAGSLMQHDVGLISLHPGFEGPAFPSKSLDYLAAGLPVVYFGPPLAHFSLLLETTGCGVTASASTQLNFDVTMPSETSYHAASALFFGRVRADPSRLKSHFSDVLGVQIDTSSAVSESASSKTKLE</sequence>
<dbReference type="RefSeq" id="WP_203241914.1">
    <property type="nucleotide sequence ID" value="NZ_JAFBRH010000002.1"/>
</dbReference>
<feature type="domain" description="Glycosyltransferase subfamily 4-like N-terminal" evidence="1">
    <location>
        <begin position="19"/>
        <end position="104"/>
    </location>
</feature>
<proteinExistence type="predicted"/>
<dbReference type="Gene3D" id="3.40.50.2000">
    <property type="entry name" value="Glycogen Phosphorylase B"/>
    <property type="match status" value="1"/>
</dbReference>